<evidence type="ECO:0000259" key="5">
    <source>
        <dbReference type="PROSITE" id="PS50893"/>
    </source>
</evidence>
<evidence type="ECO:0000313" key="6">
    <source>
        <dbReference type="EMBL" id="AZA12181.1"/>
    </source>
</evidence>
<gene>
    <name evidence="6" type="primary">ykoD2</name>
    <name evidence="6" type="ORF">CGERO_09450</name>
</gene>
<evidence type="ECO:0000256" key="2">
    <source>
        <dbReference type="ARBA" id="ARBA00022448"/>
    </source>
</evidence>
<dbReference type="EC" id="3.6.3.-" evidence="6"/>
<dbReference type="Gene3D" id="3.40.50.300">
    <property type="entry name" value="P-loop containing nucleotide triphosphate hydrolases"/>
    <property type="match status" value="2"/>
</dbReference>
<dbReference type="Pfam" id="PF00005">
    <property type="entry name" value="ABC_tran"/>
    <property type="match status" value="2"/>
</dbReference>
<proteinExistence type="inferred from homology"/>
<dbReference type="GO" id="GO:0043190">
    <property type="term" value="C:ATP-binding cassette (ABC) transporter complex"/>
    <property type="evidence" value="ECO:0007669"/>
    <property type="project" value="TreeGrafter"/>
</dbReference>
<dbReference type="SMART" id="SM00382">
    <property type="entry name" value="AAA"/>
    <property type="match status" value="1"/>
</dbReference>
<dbReference type="InterPro" id="IPR050095">
    <property type="entry name" value="ECF_ABC_transporter_ATP-bd"/>
</dbReference>
<dbReference type="GO" id="GO:0016887">
    <property type="term" value="F:ATP hydrolysis activity"/>
    <property type="evidence" value="ECO:0007669"/>
    <property type="project" value="InterPro"/>
</dbReference>
<dbReference type="RefSeq" id="WP_123936106.1">
    <property type="nucleotide sequence ID" value="NZ_CP033897.1"/>
</dbReference>
<dbReference type="GO" id="GO:0005524">
    <property type="term" value="F:ATP binding"/>
    <property type="evidence" value="ECO:0007669"/>
    <property type="project" value="UniProtKB-KW"/>
</dbReference>
<name>A0A3G6J292_9CORY</name>
<protein>
    <submittedName>
        <fullName evidence="6">HMP/thiamine import ATP-binding protein YkoD</fullName>
        <ecNumber evidence="6">3.6.3.-</ecNumber>
    </submittedName>
</protein>
<dbReference type="InterPro" id="IPR003593">
    <property type="entry name" value="AAA+_ATPase"/>
</dbReference>
<organism evidence="6 7">
    <name type="scientific">Corynebacterium gerontici</name>
    <dbReference type="NCBI Taxonomy" id="2079234"/>
    <lineage>
        <taxon>Bacteria</taxon>
        <taxon>Bacillati</taxon>
        <taxon>Actinomycetota</taxon>
        <taxon>Actinomycetes</taxon>
        <taxon>Mycobacteriales</taxon>
        <taxon>Corynebacteriaceae</taxon>
        <taxon>Corynebacterium</taxon>
    </lineage>
</organism>
<dbReference type="Proteomes" id="UP000271587">
    <property type="component" value="Chromosome"/>
</dbReference>
<sequence length="393" mass="42518">METQRSFIWGASGSGLSEYAWQISEDTQVAWVGNDAAAHITLLRATVEEELAFGMEQRGVPREVMLARIREAAAQWGLEPLLRRDPASLSTGQTRRVAIASALLARPEGLVLDCPLDGCDAQAADTLIQVIEGFPGQVTICDRRWNALAQSGANYRFANGALERAEAPRAQLPKGAYKPLLTATHGGSNDVVLQEASIERKDPRGQQRFGIGPLTLRFPAGRITHLRGVNGCGKTTLMLAIGGLIPSRGHINAPAIGWMPTAMDQSFSQRSALLEAALGSDEEHAQEALEWCGLAELAHKHPLDLNSTQRRLLAFACAIVRGPGALLLDEPTIGLDTEGIERFARLIREFVQGNWHARLASRGLSALEQGAPTVIWSCHEVDFAGISDFVLDL</sequence>
<dbReference type="KEGG" id="cgk:CGERO_09450"/>
<dbReference type="GO" id="GO:0042626">
    <property type="term" value="F:ATPase-coupled transmembrane transporter activity"/>
    <property type="evidence" value="ECO:0007669"/>
    <property type="project" value="TreeGrafter"/>
</dbReference>
<dbReference type="AlphaFoldDB" id="A0A3G6J292"/>
<dbReference type="SUPFAM" id="SSF52540">
    <property type="entry name" value="P-loop containing nucleoside triphosphate hydrolases"/>
    <property type="match status" value="2"/>
</dbReference>
<evidence type="ECO:0000256" key="1">
    <source>
        <dbReference type="ARBA" id="ARBA00005417"/>
    </source>
</evidence>
<dbReference type="PANTHER" id="PTHR43553">
    <property type="entry name" value="HEAVY METAL TRANSPORTER"/>
    <property type="match status" value="1"/>
</dbReference>
<accession>A0A3G6J292</accession>
<keyword evidence="2" id="KW-0813">Transport</keyword>
<dbReference type="OrthoDB" id="501320at2"/>
<reference evidence="6 7" key="1">
    <citation type="submission" date="2018-11" db="EMBL/GenBank/DDBJ databases">
        <authorList>
            <person name="Kleinhagauer T."/>
            <person name="Glaeser S.P."/>
            <person name="Spergser J."/>
            <person name="Ruckert C."/>
            <person name="Kaempfer P."/>
            <person name="Busse H.-J."/>
        </authorList>
    </citation>
    <scope>NUCLEOTIDE SEQUENCE [LARGE SCALE GENOMIC DNA]</scope>
    <source>
        <strain evidence="6 7">W8</strain>
    </source>
</reference>
<keyword evidence="3" id="KW-0547">Nucleotide-binding</keyword>
<feature type="domain" description="ABC transporter" evidence="5">
    <location>
        <begin position="193"/>
        <end position="393"/>
    </location>
</feature>
<dbReference type="InterPro" id="IPR003439">
    <property type="entry name" value="ABC_transporter-like_ATP-bd"/>
</dbReference>
<evidence type="ECO:0000313" key="7">
    <source>
        <dbReference type="Proteomes" id="UP000271587"/>
    </source>
</evidence>
<dbReference type="InterPro" id="IPR027417">
    <property type="entry name" value="P-loop_NTPase"/>
</dbReference>
<keyword evidence="6" id="KW-0378">Hydrolase</keyword>
<evidence type="ECO:0000256" key="4">
    <source>
        <dbReference type="ARBA" id="ARBA00022840"/>
    </source>
</evidence>
<keyword evidence="7" id="KW-1185">Reference proteome</keyword>
<evidence type="ECO:0000256" key="3">
    <source>
        <dbReference type="ARBA" id="ARBA00022741"/>
    </source>
</evidence>
<dbReference type="PROSITE" id="PS50893">
    <property type="entry name" value="ABC_TRANSPORTER_2"/>
    <property type="match status" value="1"/>
</dbReference>
<keyword evidence="4 6" id="KW-0067">ATP-binding</keyword>
<dbReference type="EMBL" id="CP033897">
    <property type="protein sequence ID" value="AZA12181.1"/>
    <property type="molecule type" value="Genomic_DNA"/>
</dbReference>
<comment type="similarity">
    <text evidence="1">Belongs to the ABC transporter superfamily.</text>
</comment>